<gene>
    <name evidence="2" type="ordered locus">NFA_33300</name>
</gene>
<evidence type="ECO:0000313" key="3">
    <source>
        <dbReference type="Proteomes" id="UP000006820"/>
    </source>
</evidence>
<dbReference type="AlphaFoldDB" id="Q5YUG4"/>
<evidence type="ECO:0000313" key="2">
    <source>
        <dbReference type="EMBL" id="BAD58177.1"/>
    </source>
</evidence>
<dbReference type="HOGENOM" id="CLU_095990_0_0_11"/>
<sequence>MGVDTHAMVVVHRAFRRESRLLIDLAAAVTPGDTRRAAVIAAHFRDYRLGLTTHHEGEDRVLWPPLLARVDPGADIVLRMRAQHERVEATLARLDTVVPVWEANAGADARDTVVAALVDHRAVLRAHLDDEEATLLPLAAEHLTATEWAALATDLVAHTPRRTLFTLFGLVLEDAERAERATLLAALPVPVRAAWHVLGHPRYTRHIRRVRAA</sequence>
<keyword evidence="3" id="KW-1185">Reference proteome</keyword>
<evidence type="ECO:0000259" key="1">
    <source>
        <dbReference type="Pfam" id="PF01814"/>
    </source>
</evidence>
<dbReference type="GeneID" id="61134038"/>
<dbReference type="STRING" id="247156.NFA_33300"/>
<dbReference type="eggNOG" id="COG3945">
    <property type="taxonomic scope" value="Bacteria"/>
</dbReference>
<organism evidence="2 3">
    <name type="scientific">Nocardia farcinica (strain IFM 10152)</name>
    <dbReference type="NCBI Taxonomy" id="247156"/>
    <lineage>
        <taxon>Bacteria</taxon>
        <taxon>Bacillati</taxon>
        <taxon>Actinomycetota</taxon>
        <taxon>Actinomycetes</taxon>
        <taxon>Mycobacteriales</taxon>
        <taxon>Nocardiaceae</taxon>
        <taxon>Nocardia</taxon>
    </lineage>
</organism>
<dbReference type="RefSeq" id="WP_011209862.1">
    <property type="nucleotide sequence ID" value="NC_006361.1"/>
</dbReference>
<dbReference type="CDD" id="cd12108">
    <property type="entry name" value="Hr-like"/>
    <property type="match status" value="1"/>
</dbReference>
<accession>Q5YUG4</accession>
<dbReference type="EMBL" id="AP006618">
    <property type="protein sequence ID" value="BAD58177.1"/>
    <property type="molecule type" value="Genomic_DNA"/>
</dbReference>
<dbReference type="KEGG" id="nfa:NFA_33300"/>
<reference evidence="2 3" key="1">
    <citation type="journal article" date="2004" name="Proc. Natl. Acad. Sci. U.S.A.">
        <title>The complete genomic sequence of Nocardia farcinica IFM 10152.</title>
        <authorList>
            <person name="Ishikawa J."/>
            <person name="Yamashita A."/>
            <person name="Mikami Y."/>
            <person name="Hoshino Y."/>
            <person name="Kurita H."/>
            <person name="Hotta K."/>
            <person name="Shiba T."/>
            <person name="Hattori M."/>
        </authorList>
    </citation>
    <scope>NUCLEOTIDE SEQUENCE [LARGE SCALE GENOMIC DNA]</scope>
    <source>
        <strain evidence="2 3">IFM 10152</strain>
    </source>
</reference>
<dbReference type="Gene3D" id="1.20.120.520">
    <property type="entry name" value="nmb1532 protein domain like"/>
    <property type="match status" value="1"/>
</dbReference>
<dbReference type="InterPro" id="IPR012312">
    <property type="entry name" value="Hemerythrin-like"/>
</dbReference>
<feature type="domain" description="Hemerythrin-like" evidence="1">
    <location>
        <begin position="5"/>
        <end position="139"/>
    </location>
</feature>
<name>Q5YUG4_NOCFA</name>
<dbReference type="Pfam" id="PF01814">
    <property type="entry name" value="Hemerythrin"/>
    <property type="match status" value="1"/>
</dbReference>
<dbReference type="OrthoDB" id="5197650at2"/>
<dbReference type="Proteomes" id="UP000006820">
    <property type="component" value="Chromosome"/>
</dbReference>
<proteinExistence type="predicted"/>
<protein>
    <recommendedName>
        <fullName evidence="1">Hemerythrin-like domain-containing protein</fullName>
    </recommendedName>
</protein>